<dbReference type="PANTHER" id="PTHR46124">
    <property type="entry name" value="D-AMINOACYL-TRNA DEACYLASE"/>
    <property type="match status" value="1"/>
</dbReference>
<dbReference type="PANTHER" id="PTHR46124:SF3">
    <property type="entry name" value="HYDROLASE"/>
    <property type="match status" value="1"/>
</dbReference>
<sequence>MSLFDTHCHLDLMVERGIDLDAALSAAKQAGVEQILVPAVDESNWDRIADYAERYTMVNWAIGIHPMFVAPQSLEQINRMRMRLESNASCIAIGECGLDFYHGRDNQQLQTEVLVEQLKLAQQFELPVLLHVRKAHQELIKVLKQYPLPCGGVVHGFTGSYEQGMEYIKLGLCLGVGGSITYQRANKTRNAVARFPLECIVFETDSPDMPLSGYQGEANQPKFVKDVLSSFILLRNESEQTISKIVAKTTGKVFKFC</sequence>
<dbReference type="AlphaFoldDB" id="A0A3N3E4D9"/>
<comment type="similarity">
    <text evidence="1">Belongs to the metallo-dependent hydrolases superfamily. TatD-type hydrolase family.</text>
</comment>
<evidence type="ECO:0000256" key="1">
    <source>
        <dbReference type="ARBA" id="ARBA00009275"/>
    </source>
</evidence>
<evidence type="ECO:0000256" key="2">
    <source>
        <dbReference type="ARBA" id="ARBA00022723"/>
    </source>
</evidence>
<evidence type="ECO:0000313" key="6">
    <source>
        <dbReference type="EMBL" id="ROV61469.1"/>
    </source>
</evidence>
<feature type="binding site" evidence="4">
    <location>
        <position position="9"/>
    </location>
    <ligand>
        <name>a divalent metal cation</name>
        <dbReference type="ChEBI" id="CHEBI:60240"/>
        <label>1</label>
    </ligand>
</feature>
<dbReference type="EMBL" id="RKIK01000008">
    <property type="protein sequence ID" value="ROV61469.1"/>
    <property type="molecule type" value="Genomic_DNA"/>
</dbReference>
<feature type="binding site" evidence="4">
    <location>
        <position position="131"/>
    </location>
    <ligand>
        <name>a divalent metal cation</name>
        <dbReference type="ChEBI" id="CHEBI:60240"/>
        <label>2</label>
    </ligand>
</feature>
<comment type="caution">
    <text evidence="6">The sequence shown here is derived from an EMBL/GenBank/DDBJ whole genome shotgun (WGS) entry which is preliminary data.</text>
</comment>
<dbReference type="Gene3D" id="3.20.20.140">
    <property type="entry name" value="Metal-dependent hydrolases"/>
    <property type="match status" value="1"/>
</dbReference>
<feature type="binding site" evidence="4">
    <location>
        <position position="205"/>
    </location>
    <ligand>
        <name>a divalent metal cation</name>
        <dbReference type="ChEBI" id="CHEBI:60240"/>
        <label>1</label>
    </ligand>
</feature>
<evidence type="ECO:0000256" key="3">
    <source>
        <dbReference type="ARBA" id="ARBA00022801"/>
    </source>
</evidence>
<evidence type="ECO:0000313" key="7">
    <source>
        <dbReference type="Proteomes" id="UP000278792"/>
    </source>
</evidence>
<evidence type="ECO:0000256" key="4">
    <source>
        <dbReference type="PIRSR" id="PIRSR005902-1"/>
    </source>
</evidence>
<dbReference type="RefSeq" id="WP_123780920.1">
    <property type="nucleotide sequence ID" value="NZ_RKIK01000008.1"/>
</dbReference>
<dbReference type="EMBL" id="RKIK01000026">
    <property type="protein sequence ID" value="ROV60130.1"/>
    <property type="molecule type" value="Genomic_DNA"/>
</dbReference>
<feature type="binding site" evidence="4">
    <location>
        <position position="155"/>
    </location>
    <ligand>
        <name>a divalent metal cation</name>
        <dbReference type="ChEBI" id="CHEBI:60240"/>
        <label>2</label>
    </ligand>
</feature>
<gene>
    <name evidence="6" type="ORF">EGH82_04705</name>
    <name evidence="5" type="ORF">EGH82_10650</name>
</gene>
<name>A0A3N3E4D9_9VIBR</name>
<dbReference type="Pfam" id="PF01026">
    <property type="entry name" value="TatD_DNase"/>
    <property type="match status" value="1"/>
</dbReference>
<organism evidence="6 7">
    <name type="scientific">Vibrio ponticus</name>
    <dbReference type="NCBI Taxonomy" id="265668"/>
    <lineage>
        <taxon>Bacteria</taxon>
        <taxon>Pseudomonadati</taxon>
        <taxon>Pseudomonadota</taxon>
        <taxon>Gammaproteobacteria</taxon>
        <taxon>Vibrionales</taxon>
        <taxon>Vibrionaceae</taxon>
        <taxon>Vibrio</taxon>
    </lineage>
</organism>
<dbReference type="GO" id="GO:0005829">
    <property type="term" value="C:cytosol"/>
    <property type="evidence" value="ECO:0007669"/>
    <property type="project" value="TreeGrafter"/>
</dbReference>
<accession>A0A3N3E4D9</accession>
<dbReference type="PIRSF" id="PIRSF005902">
    <property type="entry name" value="DNase_TatD"/>
    <property type="match status" value="1"/>
</dbReference>
<dbReference type="Proteomes" id="UP000278792">
    <property type="component" value="Unassembled WGS sequence"/>
</dbReference>
<protein>
    <submittedName>
        <fullName evidence="6">TatD family deoxyribonuclease</fullName>
    </submittedName>
</protein>
<proteinExistence type="inferred from homology"/>
<feature type="binding site" evidence="4">
    <location>
        <position position="7"/>
    </location>
    <ligand>
        <name>a divalent metal cation</name>
        <dbReference type="ChEBI" id="CHEBI:60240"/>
        <label>1</label>
    </ligand>
</feature>
<keyword evidence="3" id="KW-0378">Hydrolase</keyword>
<dbReference type="GO" id="GO:0016788">
    <property type="term" value="F:hydrolase activity, acting on ester bonds"/>
    <property type="evidence" value="ECO:0007669"/>
    <property type="project" value="InterPro"/>
</dbReference>
<reference evidence="6 7" key="1">
    <citation type="submission" date="2018-11" db="EMBL/GenBank/DDBJ databases">
        <title>Vibrio ponticus strain CAIM 1751 pathogenic for the snapper Lutjanus guttatus.</title>
        <authorList>
            <person name="Soto-Rodriguez S."/>
            <person name="Lozano-Olvera R."/>
            <person name="Gomez-Gil B."/>
        </authorList>
    </citation>
    <scope>NUCLEOTIDE SEQUENCE [LARGE SCALE GENOMIC DNA]</scope>
    <source>
        <strain evidence="6 7">CAIM 1751</strain>
    </source>
</reference>
<keyword evidence="2 4" id="KW-0479">Metal-binding</keyword>
<dbReference type="InterPro" id="IPR032466">
    <property type="entry name" value="Metal_Hydrolase"/>
</dbReference>
<feature type="binding site" evidence="4">
    <location>
        <position position="95"/>
    </location>
    <ligand>
        <name>a divalent metal cation</name>
        <dbReference type="ChEBI" id="CHEBI:60240"/>
        <label>1</label>
    </ligand>
</feature>
<evidence type="ECO:0000313" key="5">
    <source>
        <dbReference type="EMBL" id="ROV60130.1"/>
    </source>
</evidence>
<dbReference type="FunFam" id="3.20.20.140:FF:000005">
    <property type="entry name" value="TatD family hydrolase"/>
    <property type="match status" value="1"/>
</dbReference>
<dbReference type="PROSITE" id="PS01137">
    <property type="entry name" value="TATD_1"/>
    <property type="match status" value="1"/>
</dbReference>
<dbReference type="SUPFAM" id="SSF51556">
    <property type="entry name" value="Metallo-dependent hydrolases"/>
    <property type="match status" value="1"/>
</dbReference>
<dbReference type="GO" id="GO:0046872">
    <property type="term" value="F:metal ion binding"/>
    <property type="evidence" value="ECO:0007669"/>
    <property type="project" value="UniProtKB-KW"/>
</dbReference>
<dbReference type="InterPro" id="IPR001130">
    <property type="entry name" value="TatD-like"/>
</dbReference>
<dbReference type="CDD" id="cd01310">
    <property type="entry name" value="TatD_DNAse"/>
    <property type="match status" value="1"/>
</dbReference>
<dbReference type="InterPro" id="IPR018228">
    <property type="entry name" value="DNase_TatD-rel_CS"/>
</dbReference>